<dbReference type="Proteomes" id="UP000587527">
    <property type="component" value="Unassembled WGS sequence"/>
</dbReference>
<feature type="domain" description="Bacterial type II secretion system protein E" evidence="2">
    <location>
        <begin position="59"/>
        <end position="328"/>
    </location>
</feature>
<dbReference type="InterPro" id="IPR050921">
    <property type="entry name" value="T4SS_GSP_E_ATPase"/>
</dbReference>
<dbReference type="Gene3D" id="3.40.50.300">
    <property type="entry name" value="P-loop containing nucleotide triphosphate hydrolases"/>
    <property type="match status" value="1"/>
</dbReference>
<comment type="similarity">
    <text evidence="1">Belongs to the GSP E family.</text>
</comment>
<proteinExistence type="inferred from homology"/>
<evidence type="ECO:0000313" key="3">
    <source>
        <dbReference type="EMBL" id="MBB5871313.1"/>
    </source>
</evidence>
<gene>
    <name evidence="3" type="ORF">F4553_004692</name>
</gene>
<sequence>MTLLAQDHFTDRVRERLAGSGDAASPSAVVAALRAEPGVAPLGDTTLLRLADRVHSDLAGAGPLAGLLADQAVTDVLVNGVEVWVDRGHGLVRGPSLFRDPQEVRRLAQRLAAGAGRRLDDGSPFVDARLADGTRLHAVLPPVAPFGPCLSLRTFRQRPFVIGELVPAPVAELLAAVMAARLSFVISGGTGSGKTTMLNAMLGLVPVTERIVLVEDSAELRPRHPHVVGLQSRTANVEGAGSVAMADLVRQALRMRPDRLVVGECRGGEVADLLAALNTGHEGGAGTLHANAATDVPARLESLGLLGGLPRAVLHAQLAAALQLVLHLRRVPGGRVLEEACLLLPSGRDGLVAAVPAWQLGRGAGPAAQRLSDLFTTRGVRPPALLGTPGSAPC</sequence>
<evidence type="ECO:0000259" key="2">
    <source>
        <dbReference type="Pfam" id="PF00437"/>
    </source>
</evidence>
<dbReference type="EMBL" id="JACHMN010000002">
    <property type="protein sequence ID" value="MBB5871313.1"/>
    <property type="molecule type" value="Genomic_DNA"/>
</dbReference>
<dbReference type="InterPro" id="IPR027417">
    <property type="entry name" value="P-loop_NTPase"/>
</dbReference>
<dbReference type="GO" id="GO:0016887">
    <property type="term" value="F:ATP hydrolysis activity"/>
    <property type="evidence" value="ECO:0007669"/>
    <property type="project" value="InterPro"/>
</dbReference>
<dbReference type="Gene3D" id="3.30.450.380">
    <property type="match status" value="1"/>
</dbReference>
<dbReference type="InterPro" id="IPR022399">
    <property type="entry name" value="TadA-like_ATPase"/>
</dbReference>
<dbReference type="AlphaFoldDB" id="A0A841BWM0"/>
<name>A0A841BWM0_9ACTN</name>
<comment type="caution">
    <text evidence="3">The sequence shown here is derived from an EMBL/GenBank/DDBJ whole genome shotgun (WGS) entry which is preliminary data.</text>
</comment>
<evidence type="ECO:0000313" key="4">
    <source>
        <dbReference type="Proteomes" id="UP000587527"/>
    </source>
</evidence>
<organism evidence="3 4">
    <name type="scientific">Allocatelliglobosispora scoriae</name>
    <dbReference type="NCBI Taxonomy" id="643052"/>
    <lineage>
        <taxon>Bacteria</taxon>
        <taxon>Bacillati</taxon>
        <taxon>Actinomycetota</taxon>
        <taxon>Actinomycetes</taxon>
        <taxon>Micromonosporales</taxon>
        <taxon>Micromonosporaceae</taxon>
        <taxon>Allocatelliglobosispora</taxon>
    </lineage>
</organism>
<reference evidence="3 4" key="1">
    <citation type="submission" date="2020-08" db="EMBL/GenBank/DDBJ databases">
        <title>Sequencing the genomes of 1000 actinobacteria strains.</title>
        <authorList>
            <person name="Klenk H.-P."/>
        </authorList>
    </citation>
    <scope>NUCLEOTIDE SEQUENCE [LARGE SCALE GENOMIC DNA]</scope>
    <source>
        <strain evidence="3 4">DSM 45362</strain>
    </source>
</reference>
<dbReference type="CDD" id="cd01130">
    <property type="entry name" value="VirB11-like_ATPase"/>
    <property type="match status" value="1"/>
</dbReference>
<protein>
    <submittedName>
        <fullName evidence="3">Pilus assembly protein CpaF</fullName>
    </submittedName>
</protein>
<dbReference type="SUPFAM" id="SSF52540">
    <property type="entry name" value="P-loop containing nucleoside triphosphate hydrolases"/>
    <property type="match status" value="1"/>
</dbReference>
<accession>A0A841BWM0</accession>
<evidence type="ECO:0000256" key="1">
    <source>
        <dbReference type="ARBA" id="ARBA00006611"/>
    </source>
</evidence>
<dbReference type="NCBIfam" id="TIGR03819">
    <property type="entry name" value="heli_sec_ATPase"/>
    <property type="match status" value="1"/>
</dbReference>
<dbReference type="Pfam" id="PF00437">
    <property type="entry name" value="T2SSE"/>
    <property type="match status" value="1"/>
</dbReference>
<dbReference type="PANTHER" id="PTHR30486">
    <property type="entry name" value="TWITCHING MOTILITY PROTEIN PILT"/>
    <property type="match status" value="1"/>
</dbReference>
<keyword evidence="4" id="KW-1185">Reference proteome</keyword>
<dbReference type="PANTHER" id="PTHR30486:SF6">
    <property type="entry name" value="TYPE IV PILUS RETRACTATION ATPASE PILT"/>
    <property type="match status" value="1"/>
</dbReference>
<dbReference type="InterPro" id="IPR001482">
    <property type="entry name" value="T2SS/T4SS_dom"/>
</dbReference>